<gene>
    <name evidence="10" type="ordered locus">MGMSRv2__2628</name>
</gene>
<keyword evidence="11" id="KW-1185">Reference proteome</keyword>
<evidence type="ECO:0000256" key="5">
    <source>
        <dbReference type="ARBA" id="ARBA00022692"/>
    </source>
</evidence>
<keyword evidence="8" id="KW-0175">Coiled coil</keyword>
<dbReference type="PANTHER" id="PTHR30026:SF21">
    <property type="entry name" value="SLR1270 PROTEIN"/>
    <property type="match status" value="1"/>
</dbReference>
<dbReference type="KEGG" id="mgy:MGMSRv2__2628"/>
<dbReference type="InterPro" id="IPR051906">
    <property type="entry name" value="TolC-like"/>
</dbReference>
<evidence type="ECO:0000256" key="3">
    <source>
        <dbReference type="ARBA" id="ARBA00022448"/>
    </source>
</evidence>
<protein>
    <submittedName>
        <fullName evidence="10">Outer membrane protein</fullName>
    </submittedName>
</protein>
<evidence type="ECO:0000256" key="4">
    <source>
        <dbReference type="ARBA" id="ARBA00022452"/>
    </source>
</evidence>
<dbReference type="STRING" id="1430440.MGMSRv2__2628"/>
<evidence type="ECO:0000313" key="11">
    <source>
        <dbReference type="Proteomes" id="UP000018922"/>
    </source>
</evidence>
<keyword evidence="3" id="KW-0813">Transport</keyword>
<keyword evidence="7" id="KW-0998">Cell outer membrane</keyword>
<evidence type="ECO:0000256" key="2">
    <source>
        <dbReference type="ARBA" id="ARBA00007613"/>
    </source>
</evidence>
<feature type="coiled-coil region" evidence="8">
    <location>
        <begin position="235"/>
        <end position="262"/>
    </location>
</feature>
<evidence type="ECO:0000256" key="1">
    <source>
        <dbReference type="ARBA" id="ARBA00004442"/>
    </source>
</evidence>
<feature type="chain" id="PRO_5004745208" evidence="9">
    <location>
        <begin position="26"/>
        <end position="582"/>
    </location>
</feature>
<dbReference type="EMBL" id="HG794546">
    <property type="protein sequence ID" value="CDK99843.1"/>
    <property type="molecule type" value="Genomic_DNA"/>
</dbReference>
<dbReference type="SUPFAM" id="SSF56954">
    <property type="entry name" value="Outer membrane efflux proteins (OEP)"/>
    <property type="match status" value="1"/>
</dbReference>
<evidence type="ECO:0000313" key="10">
    <source>
        <dbReference type="EMBL" id="CDK99843.1"/>
    </source>
</evidence>
<dbReference type="Gene3D" id="1.20.1600.10">
    <property type="entry name" value="Outer membrane efflux proteins (OEP)"/>
    <property type="match status" value="1"/>
</dbReference>
<evidence type="ECO:0000256" key="6">
    <source>
        <dbReference type="ARBA" id="ARBA00023136"/>
    </source>
</evidence>
<dbReference type="HOGENOM" id="CLU_023283_0_0_5"/>
<proteinExistence type="inferred from homology"/>
<comment type="similarity">
    <text evidence="2">Belongs to the outer membrane factor (OMF) (TC 1.B.17) family.</text>
</comment>
<dbReference type="eggNOG" id="COG1538">
    <property type="taxonomic scope" value="Bacteria"/>
</dbReference>
<dbReference type="PANTHER" id="PTHR30026">
    <property type="entry name" value="OUTER MEMBRANE PROTEIN TOLC"/>
    <property type="match status" value="1"/>
</dbReference>
<comment type="subcellular location">
    <subcellularLocation>
        <location evidence="1">Cell outer membrane</location>
    </subcellularLocation>
</comment>
<keyword evidence="5" id="KW-0812">Transmembrane</keyword>
<feature type="signal peptide" evidence="9">
    <location>
        <begin position="1"/>
        <end position="25"/>
    </location>
</feature>
<reference evidence="10 11" key="1">
    <citation type="journal article" date="2014" name="Genome Announc.">
        <title>Complete genome sequence of Magnetospirillum gryphiswaldense MSR-1.</title>
        <authorList>
            <person name="Wang X."/>
            <person name="Wang Q."/>
            <person name="Zhang W."/>
            <person name="Wang Y."/>
            <person name="Li L."/>
            <person name="Wen T."/>
            <person name="Zhang T."/>
            <person name="Zhang Y."/>
            <person name="Xu J."/>
            <person name="Hu J."/>
            <person name="Li S."/>
            <person name="Liu L."/>
            <person name="Liu J."/>
            <person name="Jiang W."/>
            <person name="Tian J."/>
            <person name="Li Y."/>
            <person name="Schuler D."/>
            <person name="Wang L."/>
            <person name="Li J."/>
        </authorList>
    </citation>
    <scope>NUCLEOTIDE SEQUENCE [LARGE SCALE GENOMIC DNA]</scope>
    <source>
        <strain evidence="11">DSM 6361 / JCM 21280 / NBRC 15271 / MSR-1</strain>
    </source>
</reference>
<dbReference type="GO" id="GO:0015288">
    <property type="term" value="F:porin activity"/>
    <property type="evidence" value="ECO:0007669"/>
    <property type="project" value="TreeGrafter"/>
</dbReference>
<dbReference type="GO" id="GO:0015562">
    <property type="term" value="F:efflux transmembrane transporter activity"/>
    <property type="evidence" value="ECO:0007669"/>
    <property type="project" value="InterPro"/>
</dbReference>
<name>V6F5T1_MAGGM</name>
<dbReference type="GO" id="GO:1990281">
    <property type="term" value="C:efflux pump complex"/>
    <property type="evidence" value="ECO:0007669"/>
    <property type="project" value="TreeGrafter"/>
</dbReference>
<dbReference type="AlphaFoldDB" id="V6F5T1"/>
<keyword evidence="4" id="KW-1134">Transmembrane beta strand</keyword>
<organism evidence="10 11">
    <name type="scientific">Magnetospirillum gryphiswaldense (strain DSM 6361 / JCM 21280 / NBRC 15271 / MSR-1)</name>
    <dbReference type="NCBI Taxonomy" id="431944"/>
    <lineage>
        <taxon>Bacteria</taxon>
        <taxon>Pseudomonadati</taxon>
        <taxon>Pseudomonadota</taxon>
        <taxon>Alphaproteobacteria</taxon>
        <taxon>Rhodospirillales</taxon>
        <taxon>Rhodospirillaceae</taxon>
        <taxon>Magnetospirillum</taxon>
    </lineage>
</organism>
<dbReference type="Proteomes" id="UP000018922">
    <property type="component" value="Chromosome I"/>
</dbReference>
<sequence>MTSTMSRMARLLAAVSTAALLSACAVTPTPFTQDEFSAKAKADRTAMFEGQEVMTKPLTLADAVARVLKYNLDKRAKMMDEALALGQTSLDRFDLLPKLTANAGYTERSAPNATRSRDLYTQTTSTSNPSYSADRFSITNDLGLTWNILDFGVSYFTAHQNADRALIAQEKRRKTVNNLVQEVRFTFWRAAAAQTLKAKVTETIASAETALKDSERVEAERLKNPTESLRIQKTLLESIRQLEAIDQELTTAKAELAALINVAPGSDFKLDVPDTGGMTIPAWSMPIEQMEEAALINNPDLREQDYQSRIAIDDTHKEILKLLPGVTLSFSRQYDSNSFLMDNRWNDVGTKVTWNLINLLSAPDRLAHTDSAEKVADAKRIALRMAVLAQVHVISHQFASAAKQFERADKLWGIEKRLADASGNQQRGGTANDIERISSETSAIAAELRRFQTYAQMQSAYGKLQSTIGADPVPDRVASHSLDGLSGAIVLAMPPVVKAEPVPQVTPAVIESVPPDSPAPKPEHQSTMTWLGTFISNGLAKPAEAALVEPVAAPEPERKDPLGDGLAWLGGKISRIADRIGE</sequence>
<dbReference type="PROSITE" id="PS51257">
    <property type="entry name" value="PROKAR_LIPOPROTEIN"/>
    <property type="match status" value="1"/>
</dbReference>
<accession>V6F5T1</accession>
<keyword evidence="9" id="KW-0732">Signal</keyword>
<evidence type="ECO:0000256" key="8">
    <source>
        <dbReference type="SAM" id="Coils"/>
    </source>
</evidence>
<keyword evidence="6" id="KW-0472">Membrane</keyword>
<dbReference type="InterPro" id="IPR003423">
    <property type="entry name" value="OMP_efflux"/>
</dbReference>
<evidence type="ECO:0000256" key="9">
    <source>
        <dbReference type="SAM" id="SignalP"/>
    </source>
</evidence>
<evidence type="ECO:0000256" key="7">
    <source>
        <dbReference type="ARBA" id="ARBA00023237"/>
    </source>
</evidence>
<dbReference type="Pfam" id="PF02321">
    <property type="entry name" value="OEP"/>
    <property type="match status" value="1"/>
</dbReference>
<dbReference type="GO" id="GO:0009279">
    <property type="term" value="C:cell outer membrane"/>
    <property type="evidence" value="ECO:0007669"/>
    <property type="project" value="UniProtKB-SubCell"/>
</dbReference>